<dbReference type="PANTHER" id="PTHR21089">
    <property type="entry name" value="SHIKIMATE DEHYDROGENASE"/>
    <property type="match status" value="1"/>
</dbReference>
<dbReference type="SUPFAM" id="SSF51735">
    <property type="entry name" value="NAD(P)-binding Rossmann-fold domains"/>
    <property type="match status" value="1"/>
</dbReference>
<proteinExistence type="predicted"/>
<dbReference type="AlphaFoldDB" id="A0A7R9A1G5"/>
<dbReference type="GO" id="GO:0009423">
    <property type="term" value="P:chorismate biosynthetic process"/>
    <property type="evidence" value="ECO:0007669"/>
    <property type="project" value="TreeGrafter"/>
</dbReference>
<dbReference type="GO" id="GO:0019632">
    <property type="term" value="P:shikimate metabolic process"/>
    <property type="evidence" value="ECO:0007669"/>
    <property type="project" value="TreeGrafter"/>
</dbReference>
<dbReference type="PANTHER" id="PTHR21089:SF1">
    <property type="entry name" value="BIFUNCTIONAL 3-DEHYDROQUINATE DEHYDRATASE_SHIKIMATE DEHYDROGENASE, CHLOROPLASTIC"/>
    <property type="match status" value="1"/>
</dbReference>
<gene>
    <name evidence="1" type="ORF">CTOB1V02_LOCUS17496</name>
</gene>
<name>A0A7R9A1G5_9CRUS</name>
<reference evidence="1" key="1">
    <citation type="submission" date="2020-11" db="EMBL/GenBank/DDBJ databases">
        <authorList>
            <person name="Tran Van P."/>
        </authorList>
    </citation>
    <scope>NUCLEOTIDE SEQUENCE</scope>
</reference>
<protein>
    <submittedName>
        <fullName evidence="1">Uncharacterized protein</fullName>
    </submittedName>
</protein>
<dbReference type="Gene3D" id="3.40.50.720">
    <property type="entry name" value="NAD(P)-binding Rossmann-like Domain"/>
    <property type="match status" value="1"/>
</dbReference>
<dbReference type="OrthoDB" id="204377at2759"/>
<dbReference type="GO" id="GO:0004764">
    <property type="term" value="F:shikimate 3-dehydrogenase (NADP+) activity"/>
    <property type="evidence" value="ECO:0007669"/>
    <property type="project" value="InterPro"/>
</dbReference>
<dbReference type="Gene3D" id="3.40.50.10860">
    <property type="entry name" value="Leucine Dehydrogenase, chain A, domain 1"/>
    <property type="match status" value="1"/>
</dbReference>
<dbReference type="CDD" id="cd01065">
    <property type="entry name" value="NAD_bind_Shikimate_DH"/>
    <property type="match status" value="1"/>
</dbReference>
<dbReference type="Pfam" id="PF01488">
    <property type="entry name" value="Shikimate_DH"/>
    <property type="match status" value="1"/>
</dbReference>
<dbReference type="InterPro" id="IPR036291">
    <property type="entry name" value="NAD(P)-bd_dom_sf"/>
</dbReference>
<accession>A0A7R9A1G5</accession>
<dbReference type="EMBL" id="OB736561">
    <property type="protein sequence ID" value="CAD7239681.1"/>
    <property type="molecule type" value="Genomic_DNA"/>
</dbReference>
<organism evidence="1">
    <name type="scientific">Cyprideis torosa</name>
    <dbReference type="NCBI Taxonomy" id="163714"/>
    <lineage>
        <taxon>Eukaryota</taxon>
        <taxon>Metazoa</taxon>
        <taxon>Ecdysozoa</taxon>
        <taxon>Arthropoda</taxon>
        <taxon>Crustacea</taxon>
        <taxon>Oligostraca</taxon>
        <taxon>Ostracoda</taxon>
        <taxon>Podocopa</taxon>
        <taxon>Podocopida</taxon>
        <taxon>Cytherocopina</taxon>
        <taxon>Cytheroidea</taxon>
        <taxon>Cytherideidae</taxon>
        <taxon>Cyprideis</taxon>
    </lineage>
</organism>
<feature type="non-terminal residue" evidence="1">
    <location>
        <position position="146"/>
    </location>
</feature>
<dbReference type="GO" id="GO:0005829">
    <property type="term" value="C:cytosol"/>
    <property type="evidence" value="ECO:0007669"/>
    <property type="project" value="TreeGrafter"/>
</dbReference>
<sequence>MEESAERIGAVNTVWFENDELVGGNTDWIGFLSNLDQYAPDWSGEAKIAIVIGAGGASRAILYALVARRFKTVFLANRTIERAEQLAEEFGGAKSETQIIPVSLAQIPAHYPQADLLVNTSSMGMENAPDFPLGLLTQISNLKPDA</sequence>
<evidence type="ECO:0000313" key="1">
    <source>
        <dbReference type="EMBL" id="CAD7239681.1"/>
    </source>
</evidence>
<dbReference type="InterPro" id="IPR006151">
    <property type="entry name" value="Shikm_DH/Glu-tRNA_Rdtase"/>
</dbReference>
<dbReference type="GO" id="GO:0050661">
    <property type="term" value="F:NADP binding"/>
    <property type="evidence" value="ECO:0007669"/>
    <property type="project" value="TreeGrafter"/>
</dbReference>
<dbReference type="InterPro" id="IPR022893">
    <property type="entry name" value="Shikimate_DH_fam"/>
</dbReference>